<protein>
    <recommendedName>
        <fullName evidence="4">TNFR-Cys domain-containing protein</fullName>
    </recommendedName>
</protein>
<dbReference type="EMBL" id="BLLK01000047">
    <property type="protein sequence ID" value="GFH54579.1"/>
    <property type="molecule type" value="Genomic_DNA"/>
</dbReference>
<feature type="chain" id="PRO_5042081602" description="TNFR-Cys domain-containing protein" evidence="1">
    <location>
        <begin position="19"/>
        <end position="181"/>
    </location>
</feature>
<evidence type="ECO:0000256" key="1">
    <source>
        <dbReference type="SAM" id="SignalP"/>
    </source>
</evidence>
<evidence type="ECO:0000313" key="2">
    <source>
        <dbReference type="EMBL" id="GFH54579.1"/>
    </source>
</evidence>
<reference evidence="2 3" key="1">
    <citation type="journal article" date="2021" name="Sci. Rep.">
        <title>The genome of the diatom Chaetoceros tenuissimus carries an ancient integrated fragment of an extant virus.</title>
        <authorList>
            <person name="Hongo Y."/>
            <person name="Kimura K."/>
            <person name="Takaki Y."/>
            <person name="Yoshida Y."/>
            <person name="Baba S."/>
            <person name="Kobayashi G."/>
            <person name="Nagasaki K."/>
            <person name="Hano T."/>
            <person name="Tomaru Y."/>
        </authorList>
    </citation>
    <scope>NUCLEOTIDE SEQUENCE [LARGE SCALE GENOMIC DNA]</scope>
    <source>
        <strain evidence="2 3">NIES-3715</strain>
    </source>
</reference>
<keyword evidence="3" id="KW-1185">Reference proteome</keyword>
<proteinExistence type="predicted"/>
<dbReference type="AlphaFoldDB" id="A0AAD3CZ17"/>
<feature type="signal peptide" evidence="1">
    <location>
        <begin position="1"/>
        <end position="18"/>
    </location>
</feature>
<gene>
    <name evidence="2" type="ORF">CTEN210_11055</name>
</gene>
<evidence type="ECO:0000313" key="3">
    <source>
        <dbReference type="Proteomes" id="UP001054902"/>
    </source>
</evidence>
<keyword evidence="1" id="KW-0732">Signal</keyword>
<evidence type="ECO:0008006" key="4">
    <source>
        <dbReference type="Google" id="ProtNLM"/>
    </source>
</evidence>
<sequence length="181" mass="20471">MFWFQLLYFLFTIASVDSAPICNRGFFFNHDSSTCQKCTGAFVESSNEGCSCSPNTLIQDTCPIRELLEGCDDYPKCYSCQDDQKGVSISQEQCVECRGEAKFEIEVGACVCPKNYRVIELYNPPRHECTPCKNGSIVILPTPDNEKESVFSAGKEFQPSRFELIEIKFESIIINYNDLCN</sequence>
<accession>A0AAD3CZ17</accession>
<name>A0AAD3CZ17_9STRA</name>
<comment type="caution">
    <text evidence="2">The sequence shown here is derived from an EMBL/GenBank/DDBJ whole genome shotgun (WGS) entry which is preliminary data.</text>
</comment>
<organism evidence="2 3">
    <name type="scientific">Chaetoceros tenuissimus</name>
    <dbReference type="NCBI Taxonomy" id="426638"/>
    <lineage>
        <taxon>Eukaryota</taxon>
        <taxon>Sar</taxon>
        <taxon>Stramenopiles</taxon>
        <taxon>Ochrophyta</taxon>
        <taxon>Bacillariophyta</taxon>
        <taxon>Coscinodiscophyceae</taxon>
        <taxon>Chaetocerotophycidae</taxon>
        <taxon>Chaetocerotales</taxon>
        <taxon>Chaetocerotaceae</taxon>
        <taxon>Chaetoceros</taxon>
    </lineage>
</organism>
<dbReference type="Proteomes" id="UP001054902">
    <property type="component" value="Unassembled WGS sequence"/>
</dbReference>